<keyword evidence="5" id="KW-0349">Heme</keyword>
<protein>
    <recommendedName>
        <fullName evidence="8">Cytochrome P450</fullName>
    </recommendedName>
</protein>
<accession>A0A9W8XAU4</accession>
<gene>
    <name evidence="6" type="ORF">N0V89_011589</name>
</gene>
<comment type="caution">
    <text evidence="6">The sequence shown here is derived from an EMBL/GenBank/DDBJ whole genome shotgun (WGS) entry which is preliminary data.</text>
</comment>
<proteinExistence type="inferred from homology"/>
<feature type="binding site" description="axial binding residue" evidence="5">
    <location>
        <position position="482"/>
    </location>
    <ligand>
        <name>heme</name>
        <dbReference type="ChEBI" id="CHEBI:30413"/>
    </ligand>
    <ligandPart>
        <name>Fe</name>
        <dbReference type="ChEBI" id="CHEBI:18248"/>
    </ligandPart>
</feature>
<dbReference type="GO" id="GO:0020037">
    <property type="term" value="F:heme binding"/>
    <property type="evidence" value="ECO:0007669"/>
    <property type="project" value="InterPro"/>
</dbReference>
<dbReference type="InterPro" id="IPR002401">
    <property type="entry name" value="Cyt_P450_E_grp-I"/>
</dbReference>
<evidence type="ECO:0000313" key="6">
    <source>
        <dbReference type="EMBL" id="KAJ4345458.1"/>
    </source>
</evidence>
<reference evidence="6" key="1">
    <citation type="submission" date="2022-10" db="EMBL/GenBank/DDBJ databases">
        <title>Tapping the CABI collections for fungal endophytes: first genome assemblies for Collariella, Neodidymelliopsis, Ascochyta clinopodiicola, Didymella pomorum, Didymosphaeria variabile, Neocosmospora piperis and Neocucurbitaria cava.</title>
        <authorList>
            <person name="Hill R."/>
        </authorList>
    </citation>
    <scope>NUCLEOTIDE SEQUENCE</scope>
    <source>
        <strain evidence="6">IMI 356815</strain>
    </source>
</reference>
<organism evidence="6 7">
    <name type="scientific">Didymosphaeria variabile</name>
    <dbReference type="NCBI Taxonomy" id="1932322"/>
    <lineage>
        <taxon>Eukaryota</taxon>
        <taxon>Fungi</taxon>
        <taxon>Dikarya</taxon>
        <taxon>Ascomycota</taxon>
        <taxon>Pezizomycotina</taxon>
        <taxon>Dothideomycetes</taxon>
        <taxon>Pleosporomycetidae</taxon>
        <taxon>Pleosporales</taxon>
        <taxon>Massarineae</taxon>
        <taxon>Didymosphaeriaceae</taxon>
        <taxon>Didymosphaeria</taxon>
    </lineage>
</organism>
<comment type="cofactor">
    <cofactor evidence="1 5">
        <name>heme</name>
        <dbReference type="ChEBI" id="CHEBI:30413"/>
    </cofactor>
</comment>
<dbReference type="InterPro" id="IPR001128">
    <property type="entry name" value="Cyt_P450"/>
</dbReference>
<evidence type="ECO:0000256" key="5">
    <source>
        <dbReference type="PIRSR" id="PIRSR602401-1"/>
    </source>
</evidence>
<dbReference type="PRINTS" id="PR00385">
    <property type="entry name" value="P450"/>
</dbReference>
<dbReference type="GO" id="GO:0005506">
    <property type="term" value="F:iron ion binding"/>
    <property type="evidence" value="ECO:0007669"/>
    <property type="project" value="InterPro"/>
</dbReference>
<dbReference type="InterPro" id="IPR036396">
    <property type="entry name" value="Cyt_P450_sf"/>
</dbReference>
<comment type="similarity">
    <text evidence="2">Belongs to the cytochrome P450 family.</text>
</comment>
<evidence type="ECO:0008006" key="8">
    <source>
        <dbReference type="Google" id="ProtNLM"/>
    </source>
</evidence>
<evidence type="ECO:0000313" key="7">
    <source>
        <dbReference type="Proteomes" id="UP001140513"/>
    </source>
</evidence>
<dbReference type="PANTHER" id="PTHR24305">
    <property type="entry name" value="CYTOCHROME P450"/>
    <property type="match status" value="1"/>
</dbReference>
<evidence type="ECO:0000256" key="4">
    <source>
        <dbReference type="ARBA" id="ARBA00023004"/>
    </source>
</evidence>
<dbReference type="OrthoDB" id="10029320at2759"/>
<keyword evidence="4 5" id="KW-0408">Iron</keyword>
<keyword evidence="3 5" id="KW-0479">Metal-binding</keyword>
<dbReference type="RefSeq" id="XP_056065622.1">
    <property type="nucleotide sequence ID" value="XM_056220319.1"/>
</dbReference>
<dbReference type="PRINTS" id="PR00463">
    <property type="entry name" value="EP450I"/>
</dbReference>
<dbReference type="GeneID" id="80915119"/>
<dbReference type="AlphaFoldDB" id="A0A9W8XAU4"/>
<evidence type="ECO:0000256" key="2">
    <source>
        <dbReference type="ARBA" id="ARBA00010617"/>
    </source>
</evidence>
<name>A0A9W8XAU4_9PLEO</name>
<evidence type="ECO:0000256" key="1">
    <source>
        <dbReference type="ARBA" id="ARBA00001971"/>
    </source>
</evidence>
<dbReference type="EMBL" id="JAPEUX010000009">
    <property type="protein sequence ID" value="KAJ4345458.1"/>
    <property type="molecule type" value="Genomic_DNA"/>
</dbReference>
<dbReference type="GO" id="GO:0016705">
    <property type="term" value="F:oxidoreductase activity, acting on paired donors, with incorporation or reduction of molecular oxygen"/>
    <property type="evidence" value="ECO:0007669"/>
    <property type="project" value="InterPro"/>
</dbReference>
<dbReference type="SUPFAM" id="SSF48264">
    <property type="entry name" value="Cytochrome P450"/>
    <property type="match status" value="1"/>
</dbReference>
<keyword evidence="7" id="KW-1185">Reference proteome</keyword>
<evidence type="ECO:0000256" key="3">
    <source>
        <dbReference type="ARBA" id="ARBA00022723"/>
    </source>
</evidence>
<dbReference type="Gene3D" id="1.10.630.10">
    <property type="entry name" value="Cytochrome P450"/>
    <property type="match status" value="1"/>
</dbReference>
<dbReference type="Proteomes" id="UP001140513">
    <property type="component" value="Unassembled WGS sequence"/>
</dbReference>
<dbReference type="PANTHER" id="PTHR24305:SF232">
    <property type="entry name" value="P450, PUTATIVE (EUROFUNG)-RELATED"/>
    <property type="match status" value="1"/>
</dbReference>
<sequence>MMTMASQIPSWLTLILSALIASLAYFFIKLYLHRRFYKNVPTPPHSFLWGHLKLLGETLALFPSGTHYQAAITTISQKYDMPGAWYLDLWPAGPSQLIVTDPDLAHQFTVLKNHPKHIAAITSMDPVLGRGNVATADGPSWKAAHNMIAPAFSASHQRNMAPMMAEEVMVFREILQSKAATGEVFELEKLLQNLVLNTIARSIFEESLDAQHKETPMLAKFHAVCKENIYLMQSWNPVGRFFARWRQSGLSCELEAQLAEMIRVRFEKLQKENADVSQKRGLCTIDLILREHLLEVRKAQREALDPTFMQMAITQGMYHLGSLLVRTTDLYQVRTLLLAGSGTTTGTLSFAYALLSINPEVLQKLRHEHDTVFCPGAEATYDLLQAEPNRLNELEYTTNVVKEVLRLFPIGNSARGEDSTGYITYKGQQFTTKGQLVTGVQHTMHYDPRIFPNPTKFDPDRFARDDVPRNAWRPFERGQRACLGQTMAMEEMKVTLLLTVRDFDFECSGLKPTKQRVAWTDLDTVFGDRAFQIMKFEAKPLDGMPMTVRKAL</sequence>
<dbReference type="GO" id="GO:0004497">
    <property type="term" value="F:monooxygenase activity"/>
    <property type="evidence" value="ECO:0007669"/>
    <property type="project" value="InterPro"/>
</dbReference>
<dbReference type="InterPro" id="IPR050121">
    <property type="entry name" value="Cytochrome_P450_monoxygenase"/>
</dbReference>
<dbReference type="Pfam" id="PF00067">
    <property type="entry name" value="p450"/>
    <property type="match status" value="1"/>
</dbReference>